<name>I3Y001_SULBS</name>
<dbReference type="eggNOG" id="COG0236">
    <property type="taxonomic scope" value="Bacteria"/>
</dbReference>
<dbReference type="InterPro" id="IPR009081">
    <property type="entry name" value="PP-bd_ACP"/>
</dbReference>
<feature type="domain" description="Carrier" evidence="1">
    <location>
        <begin position="6"/>
        <end position="88"/>
    </location>
</feature>
<dbReference type="Proteomes" id="UP000006176">
    <property type="component" value="Chromosome"/>
</dbReference>
<gene>
    <name evidence="2" type="ordered locus">Sulba_2250</name>
</gene>
<dbReference type="HOGENOM" id="CLU_108696_14_2_7"/>
<dbReference type="STRING" id="760154.Sulba_2250"/>
<organism evidence="2 3">
    <name type="scientific">Sulfurospirillum barnesii (strain ATCC 700032 / DSM 10660 / SES-3)</name>
    <dbReference type="NCBI Taxonomy" id="760154"/>
    <lineage>
        <taxon>Bacteria</taxon>
        <taxon>Pseudomonadati</taxon>
        <taxon>Campylobacterota</taxon>
        <taxon>Epsilonproteobacteria</taxon>
        <taxon>Campylobacterales</taxon>
        <taxon>Sulfurospirillaceae</taxon>
        <taxon>Sulfurospirillum</taxon>
    </lineage>
</organism>
<dbReference type="KEGG" id="sba:Sulba_2250"/>
<evidence type="ECO:0000313" key="3">
    <source>
        <dbReference type="Proteomes" id="UP000006176"/>
    </source>
</evidence>
<dbReference type="Gene3D" id="1.10.1200.10">
    <property type="entry name" value="ACP-like"/>
    <property type="match status" value="1"/>
</dbReference>
<sequence>MTQTPNALKQELKELILKECDKEEFSLEDIDDDAPLFGSDALLQLDSMDALQISMALKEKYGIEITDSKKIRSIMSNINTLADFIGAQ</sequence>
<protein>
    <submittedName>
        <fullName evidence="2">Phosphopantetheine-containing protein</fullName>
    </submittedName>
</protein>
<evidence type="ECO:0000259" key="1">
    <source>
        <dbReference type="PROSITE" id="PS50075"/>
    </source>
</evidence>
<dbReference type="PATRIC" id="fig|760154.4.peg.2253"/>
<dbReference type="AlphaFoldDB" id="I3Y001"/>
<dbReference type="OrthoDB" id="9803943at2"/>
<reference evidence="2 3" key="1">
    <citation type="submission" date="2012-06" db="EMBL/GenBank/DDBJ databases">
        <title>Complete sequence of Sulfurospirillum barnesii SES-3.</title>
        <authorList>
            <consortium name="US DOE Joint Genome Institute"/>
            <person name="Lucas S."/>
            <person name="Han J."/>
            <person name="Lapidus A."/>
            <person name="Cheng J.-F."/>
            <person name="Goodwin L."/>
            <person name="Pitluck S."/>
            <person name="Peters L."/>
            <person name="Ovchinnikova G."/>
            <person name="Lu M."/>
            <person name="Detter J.C."/>
            <person name="Han C."/>
            <person name="Tapia R."/>
            <person name="Land M."/>
            <person name="Hauser L."/>
            <person name="Kyrpides N."/>
            <person name="Ivanova N."/>
            <person name="Pagani I."/>
            <person name="Stolz J."/>
            <person name="Arkin A."/>
            <person name="Dehal P."/>
            <person name="Oremland R."/>
            <person name="Saltikov C."/>
            <person name="Basu P."/>
            <person name="Hollibaugh J."/>
            <person name="Newman D."/>
            <person name="Stolyar S."/>
            <person name="Hazen T."/>
            <person name="Woyke T."/>
        </authorList>
    </citation>
    <scope>NUCLEOTIDE SEQUENCE [LARGE SCALE GENOMIC DNA]</scope>
    <source>
        <strain evidence="3">ATCC 700032 / DSM 10660 / SES-3</strain>
    </source>
</reference>
<dbReference type="RefSeq" id="WP_014770388.1">
    <property type="nucleotide sequence ID" value="NC_018002.1"/>
</dbReference>
<dbReference type="InterPro" id="IPR036736">
    <property type="entry name" value="ACP-like_sf"/>
</dbReference>
<dbReference type="Pfam" id="PF00550">
    <property type="entry name" value="PP-binding"/>
    <property type="match status" value="1"/>
</dbReference>
<dbReference type="EMBL" id="CP003333">
    <property type="protein sequence ID" value="AFL69525.1"/>
    <property type="molecule type" value="Genomic_DNA"/>
</dbReference>
<proteinExistence type="predicted"/>
<evidence type="ECO:0000313" key="2">
    <source>
        <dbReference type="EMBL" id="AFL69525.1"/>
    </source>
</evidence>
<keyword evidence="3" id="KW-1185">Reference proteome</keyword>
<dbReference type="PROSITE" id="PS50075">
    <property type="entry name" value="CARRIER"/>
    <property type="match status" value="1"/>
</dbReference>
<accession>I3Y001</accession>
<dbReference type="SUPFAM" id="SSF47336">
    <property type="entry name" value="ACP-like"/>
    <property type="match status" value="1"/>
</dbReference>